<organism evidence="2 3">
    <name type="scientific">Puccinia coronata f. sp. avenae</name>
    <dbReference type="NCBI Taxonomy" id="200324"/>
    <lineage>
        <taxon>Eukaryota</taxon>
        <taxon>Fungi</taxon>
        <taxon>Dikarya</taxon>
        <taxon>Basidiomycota</taxon>
        <taxon>Pucciniomycotina</taxon>
        <taxon>Pucciniomycetes</taxon>
        <taxon>Pucciniales</taxon>
        <taxon>Pucciniaceae</taxon>
        <taxon>Puccinia</taxon>
    </lineage>
</organism>
<keyword evidence="3" id="KW-1185">Reference proteome</keyword>
<reference evidence="2 3" key="1">
    <citation type="submission" date="2017-11" db="EMBL/GenBank/DDBJ databases">
        <title>De novo assembly and phasing of dikaryotic genomes from two isolates of Puccinia coronata f. sp. avenae, the causal agent of oat crown rust.</title>
        <authorList>
            <person name="Miller M.E."/>
            <person name="Zhang Y."/>
            <person name="Omidvar V."/>
            <person name="Sperschneider J."/>
            <person name="Schwessinger B."/>
            <person name="Raley C."/>
            <person name="Palmer J.M."/>
            <person name="Garnica D."/>
            <person name="Upadhyaya N."/>
            <person name="Rathjen J."/>
            <person name="Taylor J.M."/>
            <person name="Park R.F."/>
            <person name="Dodds P.N."/>
            <person name="Hirsch C.D."/>
            <person name="Kianian S.F."/>
            <person name="Figueroa M."/>
        </authorList>
    </citation>
    <scope>NUCLEOTIDE SEQUENCE [LARGE SCALE GENOMIC DNA]</scope>
    <source>
        <strain evidence="2">12NC29</strain>
    </source>
</reference>
<dbReference type="EMBL" id="PGCJ01000341">
    <property type="protein sequence ID" value="PLW31733.1"/>
    <property type="molecule type" value="Genomic_DNA"/>
</dbReference>
<evidence type="ECO:0000313" key="2">
    <source>
        <dbReference type="EMBL" id="PLW31733.1"/>
    </source>
</evidence>
<evidence type="ECO:0000313" key="3">
    <source>
        <dbReference type="Proteomes" id="UP000235388"/>
    </source>
</evidence>
<dbReference type="Proteomes" id="UP000235388">
    <property type="component" value="Unassembled WGS sequence"/>
</dbReference>
<sequence>MQPRVGIKSTQHSLESKSKTHSNRLLLSRRVGRYLKVQSQAYKHKRPQPRTKNGSMGAVRSICAADPPGTIRNSSINELPDPSATPSAQPPLRGYDEQGNQPVNGPLSREMVVTMERTPFKYKEPLASQDPSVYWCQHRNTSQRRNHSSSNRRATAAPTCKPTGITLPITAA</sequence>
<comment type="caution">
    <text evidence="2">The sequence shown here is derived from an EMBL/GenBank/DDBJ whole genome shotgun (WGS) entry which is preliminary data.</text>
</comment>
<gene>
    <name evidence="2" type="ORF">PCANC_22491</name>
</gene>
<evidence type="ECO:0000256" key="1">
    <source>
        <dbReference type="SAM" id="MobiDB-lite"/>
    </source>
</evidence>
<accession>A0A2N5U1X5</accession>
<feature type="region of interest" description="Disordered" evidence="1">
    <location>
        <begin position="1"/>
        <end position="106"/>
    </location>
</feature>
<proteinExistence type="predicted"/>
<name>A0A2N5U1X5_9BASI</name>
<protein>
    <submittedName>
        <fullName evidence="2">Uncharacterized protein</fullName>
    </submittedName>
</protein>
<feature type="compositionally biased region" description="Low complexity" evidence="1">
    <location>
        <begin position="148"/>
        <end position="157"/>
    </location>
</feature>
<dbReference type="AlphaFoldDB" id="A0A2N5U1X5"/>
<feature type="region of interest" description="Disordered" evidence="1">
    <location>
        <begin position="139"/>
        <end position="172"/>
    </location>
</feature>